<protein>
    <recommendedName>
        <fullName evidence="5">TPM domain-containing protein</fullName>
    </recommendedName>
</protein>
<sequence>MKRKIGVIFFLLIGIFSLAMASNSVTDPVHIFNQQVIKNVEQRNARYQTIKSKPHLLLKSSSGQNVAQLHPKANEVIIAVGHGKKNNVQIFVGKNFSKSLTTSETINIIRYAGDDLRSPSNSKFNRGINTCINAVATLINQQYSLTPAKDDLTSSQMTKVNHPQSVNLGLGIVIAIVATGAFAWYQNYRIKH</sequence>
<evidence type="ECO:0000313" key="4">
    <source>
        <dbReference type="Proteomes" id="UP001519292"/>
    </source>
</evidence>
<organism evidence="3 4">
    <name type="scientific">Lactobacillus colini</name>
    <dbReference type="NCBI Taxonomy" id="1819254"/>
    <lineage>
        <taxon>Bacteria</taxon>
        <taxon>Bacillati</taxon>
        <taxon>Bacillota</taxon>
        <taxon>Bacilli</taxon>
        <taxon>Lactobacillales</taxon>
        <taxon>Lactobacillaceae</taxon>
        <taxon>Lactobacillus</taxon>
    </lineage>
</organism>
<proteinExistence type="predicted"/>
<dbReference type="RefSeq" id="WP_209686087.1">
    <property type="nucleotide sequence ID" value="NZ_JAGGLU010000002.1"/>
</dbReference>
<comment type="caution">
    <text evidence="3">The sequence shown here is derived from an EMBL/GenBank/DDBJ whole genome shotgun (WGS) entry which is preliminary data.</text>
</comment>
<dbReference type="EMBL" id="JAGGLU010000002">
    <property type="protein sequence ID" value="MBP2057346.1"/>
    <property type="molecule type" value="Genomic_DNA"/>
</dbReference>
<keyword evidence="1" id="KW-1133">Transmembrane helix</keyword>
<accession>A0ABS4MDD1</accession>
<evidence type="ECO:0000313" key="3">
    <source>
        <dbReference type="EMBL" id="MBP2057346.1"/>
    </source>
</evidence>
<dbReference type="Proteomes" id="UP001519292">
    <property type="component" value="Unassembled WGS sequence"/>
</dbReference>
<keyword evidence="1" id="KW-0812">Transmembrane</keyword>
<gene>
    <name evidence="3" type="ORF">J2Z60_000510</name>
</gene>
<name>A0ABS4MDD1_9LACO</name>
<feature type="transmembrane region" description="Helical" evidence="1">
    <location>
        <begin position="166"/>
        <end position="185"/>
    </location>
</feature>
<reference evidence="3 4" key="1">
    <citation type="submission" date="2021-03" db="EMBL/GenBank/DDBJ databases">
        <title>Genomic Encyclopedia of Type Strains, Phase IV (KMG-IV): sequencing the most valuable type-strain genomes for metagenomic binning, comparative biology and taxonomic classification.</title>
        <authorList>
            <person name="Goeker M."/>
        </authorList>
    </citation>
    <scope>NUCLEOTIDE SEQUENCE [LARGE SCALE GENOMIC DNA]</scope>
    <source>
        <strain evidence="3 4">DSM 101872</strain>
    </source>
</reference>
<evidence type="ECO:0000256" key="1">
    <source>
        <dbReference type="SAM" id="Phobius"/>
    </source>
</evidence>
<evidence type="ECO:0000256" key="2">
    <source>
        <dbReference type="SAM" id="SignalP"/>
    </source>
</evidence>
<keyword evidence="4" id="KW-1185">Reference proteome</keyword>
<keyword evidence="2" id="KW-0732">Signal</keyword>
<evidence type="ECO:0008006" key="5">
    <source>
        <dbReference type="Google" id="ProtNLM"/>
    </source>
</evidence>
<feature type="chain" id="PRO_5045251801" description="TPM domain-containing protein" evidence="2">
    <location>
        <begin position="22"/>
        <end position="192"/>
    </location>
</feature>
<keyword evidence="1" id="KW-0472">Membrane</keyword>
<feature type="signal peptide" evidence="2">
    <location>
        <begin position="1"/>
        <end position="21"/>
    </location>
</feature>